<comment type="similarity">
    <text evidence="3">Belongs to the TRAFAC class YlqF/YawG GTPase family. RsgA subfamily.</text>
</comment>
<comment type="subcellular location">
    <subcellularLocation>
        <location evidence="3">Cytoplasm</location>
    </subcellularLocation>
</comment>
<feature type="domain" description="EngC GTPase" evidence="5">
    <location>
        <begin position="125"/>
        <end position="271"/>
    </location>
</feature>
<evidence type="ECO:0000313" key="8">
    <source>
        <dbReference type="Proteomes" id="UP000313948"/>
    </source>
</evidence>
<dbReference type="InterPro" id="IPR027417">
    <property type="entry name" value="P-loop_NTPase"/>
</dbReference>
<keyword evidence="3" id="KW-0694">RNA-binding</keyword>
<feature type="binding site" evidence="3">
    <location>
        <position position="297"/>
    </location>
    <ligand>
        <name>Zn(2+)</name>
        <dbReference type="ChEBI" id="CHEBI:29105"/>
    </ligand>
</feature>
<keyword evidence="8" id="KW-1185">Reference proteome</keyword>
<evidence type="ECO:0000256" key="3">
    <source>
        <dbReference type="HAMAP-Rule" id="MF_01820"/>
    </source>
</evidence>
<feature type="domain" description="CP-type G" evidence="6">
    <location>
        <begin position="116"/>
        <end position="273"/>
    </location>
</feature>
<dbReference type="SUPFAM" id="SSF52540">
    <property type="entry name" value="P-loop containing nucleoside triphosphate hydrolases"/>
    <property type="match status" value="1"/>
</dbReference>
<feature type="binding site" evidence="3">
    <location>
        <position position="303"/>
    </location>
    <ligand>
        <name>Zn(2+)</name>
        <dbReference type="ChEBI" id="CHEBI:29105"/>
    </ligand>
</feature>
<feature type="binding site" evidence="3">
    <location>
        <begin position="215"/>
        <end position="223"/>
    </location>
    <ligand>
        <name>GTP</name>
        <dbReference type="ChEBI" id="CHEBI:37565"/>
    </ligand>
</feature>
<gene>
    <name evidence="3 7" type="primary">rsgA</name>
    <name evidence="7" type="ORF">FE251_03365</name>
</gene>
<keyword evidence="1 3" id="KW-0547">Nucleotide-binding</keyword>
<protein>
    <recommendedName>
        <fullName evidence="3">Small ribosomal subunit biogenesis GTPase RsgA</fullName>
        <ecNumber evidence="3">3.6.1.-</ecNumber>
    </recommendedName>
</protein>
<evidence type="ECO:0000259" key="6">
    <source>
        <dbReference type="PROSITE" id="PS51721"/>
    </source>
</evidence>
<feature type="binding site" evidence="3">
    <location>
        <begin position="165"/>
        <end position="168"/>
    </location>
    <ligand>
        <name>GTP</name>
        <dbReference type="ChEBI" id="CHEBI:37565"/>
    </ligand>
</feature>
<dbReference type="EC" id="3.6.1.-" evidence="3"/>
<keyword evidence="3" id="KW-0690">Ribosome biogenesis</keyword>
<dbReference type="PANTHER" id="PTHR32120:SF11">
    <property type="entry name" value="SMALL RIBOSOMAL SUBUNIT BIOGENESIS GTPASE RSGA 1, MITOCHONDRIAL-RELATED"/>
    <property type="match status" value="1"/>
</dbReference>
<keyword evidence="3" id="KW-0378">Hydrolase</keyword>
<evidence type="ECO:0000256" key="2">
    <source>
        <dbReference type="ARBA" id="ARBA00023134"/>
    </source>
</evidence>
<accession>A0ABX5VNA0</accession>
<dbReference type="InterPro" id="IPR030378">
    <property type="entry name" value="G_CP_dom"/>
</dbReference>
<evidence type="ECO:0000256" key="1">
    <source>
        <dbReference type="ARBA" id="ARBA00022741"/>
    </source>
</evidence>
<dbReference type="PROSITE" id="PS50936">
    <property type="entry name" value="ENGC_GTPASE"/>
    <property type="match status" value="1"/>
</dbReference>
<comment type="subunit">
    <text evidence="3">Monomer. Associates with 30S ribosomal subunit, binds 16S rRNA.</text>
</comment>
<keyword evidence="3" id="KW-0862">Zinc</keyword>
<dbReference type="EMBL" id="CP040899">
    <property type="protein sequence ID" value="QDB78524.1"/>
    <property type="molecule type" value="Genomic_DNA"/>
</dbReference>
<keyword evidence="3" id="KW-0699">rRNA-binding</keyword>
<dbReference type="CDD" id="cd01854">
    <property type="entry name" value="YjeQ_EngC"/>
    <property type="match status" value="1"/>
</dbReference>
<dbReference type="Gene3D" id="3.40.50.300">
    <property type="entry name" value="P-loop containing nucleotide triphosphate hydrolases"/>
    <property type="match status" value="1"/>
</dbReference>
<feature type="compositionally biased region" description="Basic and acidic residues" evidence="4">
    <location>
        <begin position="1"/>
        <end position="15"/>
    </location>
</feature>
<organism evidence="7 8">
    <name type="scientific">Georgenia wutianyii</name>
    <dbReference type="NCBI Taxonomy" id="2585135"/>
    <lineage>
        <taxon>Bacteria</taxon>
        <taxon>Bacillati</taxon>
        <taxon>Actinomycetota</taxon>
        <taxon>Actinomycetes</taxon>
        <taxon>Micrococcales</taxon>
        <taxon>Bogoriellaceae</taxon>
        <taxon>Georgenia</taxon>
    </lineage>
</organism>
<dbReference type="PANTHER" id="PTHR32120">
    <property type="entry name" value="SMALL RIBOSOMAL SUBUNIT BIOGENESIS GTPASE RSGA"/>
    <property type="match status" value="1"/>
</dbReference>
<feature type="binding site" evidence="3">
    <location>
        <position position="301"/>
    </location>
    <ligand>
        <name>Zn(2+)</name>
        <dbReference type="ChEBI" id="CHEBI:29105"/>
    </ligand>
</feature>
<dbReference type="HAMAP" id="MF_01820">
    <property type="entry name" value="GTPase_RsgA"/>
    <property type="match status" value="1"/>
</dbReference>
<proteinExistence type="inferred from homology"/>
<comment type="function">
    <text evidence="3">One of several proteins that assist in the late maturation steps of the functional core of the 30S ribosomal subunit. Helps release RbfA from mature subunits. May play a role in the assembly of ribosomal proteins into the subunit. Circularly permuted GTPase that catalyzes slow GTP hydrolysis, GTPase activity is stimulated by the 30S ribosomal subunit.</text>
</comment>
<keyword evidence="3" id="KW-0963">Cytoplasm</keyword>
<feature type="region of interest" description="Disordered" evidence="4">
    <location>
        <begin position="1"/>
        <end position="35"/>
    </location>
</feature>
<evidence type="ECO:0000256" key="4">
    <source>
        <dbReference type="SAM" id="MobiDB-lite"/>
    </source>
</evidence>
<keyword evidence="3" id="KW-0479">Metal-binding</keyword>
<feature type="compositionally biased region" description="Basic residues" evidence="4">
    <location>
        <begin position="16"/>
        <end position="30"/>
    </location>
</feature>
<dbReference type="RefSeq" id="WP_139073491.1">
    <property type="nucleotide sequence ID" value="NZ_CP040899.1"/>
</dbReference>
<feature type="binding site" evidence="3">
    <location>
        <position position="310"/>
    </location>
    <ligand>
        <name>Zn(2+)</name>
        <dbReference type="ChEBI" id="CHEBI:29105"/>
    </ligand>
</feature>
<dbReference type="InterPro" id="IPR004881">
    <property type="entry name" value="Ribosome_biogen_GTPase_RsgA"/>
</dbReference>
<dbReference type="Pfam" id="PF03193">
    <property type="entry name" value="RsgA_GTPase"/>
    <property type="match status" value="1"/>
</dbReference>
<evidence type="ECO:0000259" key="5">
    <source>
        <dbReference type="PROSITE" id="PS50936"/>
    </source>
</evidence>
<evidence type="ECO:0000313" key="7">
    <source>
        <dbReference type="EMBL" id="QDB78524.1"/>
    </source>
</evidence>
<keyword evidence="2 3" id="KW-0342">GTP-binding</keyword>
<comment type="cofactor">
    <cofactor evidence="3">
        <name>Zn(2+)</name>
        <dbReference type="ChEBI" id="CHEBI:29105"/>
    </cofactor>
    <text evidence="3">Binds 1 zinc ion per subunit.</text>
</comment>
<dbReference type="Proteomes" id="UP000313948">
    <property type="component" value="Chromosome"/>
</dbReference>
<reference evidence="7 8" key="1">
    <citation type="submission" date="2019-05" db="EMBL/GenBank/DDBJ databases">
        <title>Georgenia *** sp. nov., and Georgenia *** sp. nov., isolated from the intestinal contents of plateau pika (Ochotona curzoniae) in the Qinghai-Tibet plateau of China.</title>
        <authorList>
            <person name="Tian Z."/>
        </authorList>
    </citation>
    <scope>NUCLEOTIDE SEQUENCE [LARGE SCALE GENOMIC DNA]</scope>
    <source>
        <strain evidence="7 8">Z294</strain>
    </source>
</reference>
<sequence>MSRSRDIGTDDERVRVRPSKRGSRPRTKVRPQHDDATTARVLGVDRGRYTLLADDGTRLVAMKARELGRGARNAVVVGDRVGIVGDTSGRPGSLARIVRVEERSTALRRSAEDSEAAGVERVIVANADRLLIVTALADPPPRPRMVDRCLVAAYDAGMEPVLVLTKADLADPAPFLAQYAALEVTAVITSVVDGEVRGLEEVRDVVTGHESVLVGHSGVGKSTLINALVPGAGRATGEVNLVTGRGRHTSSNAVALELPGGGWVIDTPGVRSFGLSHVGPDDLLQAFPDLAAVSAECPRGCPHEAGALDCELDAWVERGDAGPAGAARLESFRRLLTARTSPDAPES</sequence>
<dbReference type="PROSITE" id="PS51721">
    <property type="entry name" value="G_CP"/>
    <property type="match status" value="1"/>
</dbReference>
<dbReference type="InterPro" id="IPR010914">
    <property type="entry name" value="RsgA_GTPase_dom"/>
</dbReference>
<dbReference type="NCBIfam" id="TIGR00157">
    <property type="entry name" value="ribosome small subunit-dependent GTPase A"/>
    <property type="match status" value="1"/>
</dbReference>
<name>A0ABX5VNA0_9MICO</name>
<dbReference type="Gene3D" id="1.10.40.50">
    <property type="entry name" value="Probable gtpase engc, domain 3"/>
    <property type="match status" value="1"/>
</dbReference>